<keyword evidence="13" id="KW-1185">Reference proteome</keyword>
<dbReference type="PRINTS" id="PR00789">
    <property type="entry name" value="OSIALOPTASE"/>
</dbReference>
<comment type="cofactor">
    <cofactor evidence="10">
        <name>a divalent metal cation</name>
        <dbReference type="ChEBI" id="CHEBI:60240"/>
    </cofactor>
    <text evidence="10">Binds 1 divalent metal cation per subunit.</text>
</comment>
<dbReference type="SUPFAM" id="SSF53067">
    <property type="entry name" value="Actin-like ATPase domain"/>
    <property type="match status" value="1"/>
</dbReference>
<evidence type="ECO:0000256" key="7">
    <source>
        <dbReference type="ARBA" id="ARBA00023128"/>
    </source>
</evidence>
<dbReference type="HAMAP" id="MF_01445">
    <property type="entry name" value="TsaD"/>
    <property type="match status" value="1"/>
</dbReference>
<evidence type="ECO:0000313" key="13">
    <source>
        <dbReference type="Proteomes" id="UP000502823"/>
    </source>
</evidence>
<dbReference type="InterPro" id="IPR000905">
    <property type="entry name" value="Gcp-like_dom"/>
</dbReference>
<dbReference type="InterPro" id="IPR043129">
    <property type="entry name" value="ATPase_NBD"/>
</dbReference>
<comment type="subcellular location">
    <subcellularLocation>
        <location evidence="1 10">Mitochondrion</location>
    </subcellularLocation>
</comment>
<dbReference type="CDD" id="cd24134">
    <property type="entry name" value="ASKHA_NBD_OSGEPL1_QRI7_euk"/>
    <property type="match status" value="1"/>
</dbReference>
<proteinExistence type="inferred from homology"/>
<evidence type="ECO:0000256" key="6">
    <source>
        <dbReference type="ARBA" id="ARBA00022946"/>
    </source>
</evidence>
<dbReference type="PANTHER" id="PTHR11735:SF6">
    <property type="entry name" value="TRNA N6-ADENOSINE THREONYLCARBAMOYLTRANSFERASE, MITOCHONDRIAL"/>
    <property type="match status" value="1"/>
</dbReference>
<dbReference type="EC" id="2.3.1.234" evidence="2"/>
<sequence>MQPKRLDSSPKITVKFRCHRCYSSKVTTVLGIETSCDDTGCAVVDSSGKILGEALNSQQQIHLNHGGIIPPIARDLHQQHIEHIVEDALRLADIQLSDVDAIATTVKPGLPLSLLVGMNYGKHLSCKSGKPLIPVHHMEAHALTIRMVQKVDFPFLVLLISGGHCLLAVAQAVDKFLLLGQSLDDAPGEAFDKVTRRLKLRNLPEFRALSGGAAIELGATKSLDAQAFKFPAVMTHYRDCNFSFSGLKNSLRRRILQQEKLHGVEGDEVIPDVFNLCASFQMAITHHLCQRLQRGMEFVALQDLLPPHNKTLVVSGGVACNGFIKRALGIVCQEMGYSLAVPPPHLCTDNGIMIAWNGIERLRVHAGVTHDLDSVDIVSKCPLGEDWTKAVAEANIKCKWIKLSSLLKQGTAIEI</sequence>
<keyword evidence="7 10" id="KW-0496">Mitochondrion</keyword>
<dbReference type="GO" id="GO:0002949">
    <property type="term" value="P:tRNA threonylcarbamoyladenosine modification"/>
    <property type="evidence" value="ECO:0007669"/>
    <property type="project" value="UniProtKB-UniRule"/>
</dbReference>
<dbReference type="OrthoDB" id="10259622at2759"/>
<dbReference type="PANTHER" id="PTHR11735">
    <property type="entry name" value="TRNA N6-ADENOSINE THREONYLCARBAMOYLTRANSFERASE"/>
    <property type="match status" value="1"/>
</dbReference>
<gene>
    <name evidence="12" type="ORF">Cfor_10860</name>
</gene>
<dbReference type="FunCoup" id="A0A6L2PE62">
    <property type="interactions" value="1667"/>
</dbReference>
<evidence type="ECO:0000256" key="9">
    <source>
        <dbReference type="ARBA" id="ARBA00048117"/>
    </source>
</evidence>
<keyword evidence="6" id="KW-0809">Transit peptide</keyword>
<keyword evidence="4 10" id="KW-0819">tRNA processing</keyword>
<evidence type="ECO:0000259" key="11">
    <source>
        <dbReference type="Pfam" id="PF00814"/>
    </source>
</evidence>
<accession>A0A6L2PE62</accession>
<evidence type="ECO:0000256" key="1">
    <source>
        <dbReference type="ARBA" id="ARBA00004173"/>
    </source>
</evidence>
<evidence type="ECO:0000256" key="4">
    <source>
        <dbReference type="ARBA" id="ARBA00022694"/>
    </source>
</evidence>
<comment type="caution">
    <text evidence="12">The sequence shown here is derived from an EMBL/GenBank/DDBJ whole genome shotgun (WGS) entry which is preliminary data.</text>
</comment>
<comment type="catalytic activity">
    <reaction evidence="9 10">
        <text>L-threonylcarbamoyladenylate + adenosine(37) in tRNA = N(6)-L-threonylcarbamoyladenosine(37) in tRNA + AMP + H(+)</text>
        <dbReference type="Rhea" id="RHEA:37059"/>
        <dbReference type="Rhea" id="RHEA-COMP:10162"/>
        <dbReference type="Rhea" id="RHEA-COMP:10163"/>
        <dbReference type="ChEBI" id="CHEBI:15378"/>
        <dbReference type="ChEBI" id="CHEBI:73682"/>
        <dbReference type="ChEBI" id="CHEBI:74411"/>
        <dbReference type="ChEBI" id="CHEBI:74418"/>
        <dbReference type="ChEBI" id="CHEBI:456215"/>
        <dbReference type="EC" id="2.3.1.234"/>
    </reaction>
</comment>
<keyword evidence="8 10" id="KW-0012">Acyltransferase</keyword>
<dbReference type="Gene3D" id="3.30.420.40">
    <property type="match status" value="2"/>
</dbReference>
<dbReference type="EMBL" id="BLKM01000254">
    <property type="protein sequence ID" value="GFG30781.1"/>
    <property type="molecule type" value="Genomic_DNA"/>
</dbReference>
<comment type="similarity">
    <text evidence="10">Belongs to the KAE1 / TsaD family.</text>
</comment>
<comment type="function">
    <text evidence="10">Required for the formation of a threonylcarbamoyl group on adenosine at position 37 (t(6)A37) in mitochondrial tRNAs that read codons beginning with adenine. Probably involved in the transfer of the threonylcarbamoyl moiety of threonylcarbamoyl-AMP (TC-AMP) to the N6 group of A37. Involved in mitochondrial genome maintenance.</text>
</comment>
<evidence type="ECO:0000256" key="2">
    <source>
        <dbReference type="ARBA" id="ARBA00012156"/>
    </source>
</evidence>
<evidence type="ECO:0000256" key="3">
    <source>
        <dbReference type="ARBA" id="ARBA00022679"/>
    </source>
</evidence>
<keyword evidence="3 10" id="KW-0808">Transferase</keyword>
<evidence type="ECO:0000313" key="12">
    <source>
        <dbReference type="EMBL" id="GFG30781.1"/>
    </source>
</evidence>
<organism evidence="12 13">
    <name type="scientific">Coptotermes formosanus</name>
    <name type="common">Formosan subterranean termite</name>
    <dbReference type="NCBI Taxonomy" id="36987"/>
    <lineage>
        <taxon>Eukaryota</taxon>
        <taxon>Metazoa</taxon>
        <taxon>Ecdysozoa</taxon>
        <taxon>Arthropoda</taxon>
        <taxon>Hexapoda</taxon>
        <taxon>Insecta</taxon>
        <taxon>Pterygota</taxon>
        <taxon>Neoptera</taxon>
        <taxon>Polyneoptera</taxon>
        <taxon>Dictyoptera</taxon>
        <taxon>Blattodea</taxon>
        <taxon>Blattoidea</taxon>
        <taxon>Termitoidae</taxon>
        <taxon>Rhinotermitidae</taxon>
        <taxon>Coptotermes</taxon>
    </lineage>
</organism>
<dbReference type="NCBIfam" id="TIGR00329">
    <property type="entry name" value="gcp_kae1"/>
    <property type="match status" value="1"/>
</dbReference>
<dbReference type="InterPro" id="IPR022450">
    <property type="entry name" value="TsaD"/>
</dbReference>
<evidence type="ECO:0000256" key="10">
    <source>
        <dbReference type="HAMAP-Rule" id="MF_03179"/>
    </source>
</evidence>
<evidence type="ECO:0000256" key="5">
    <source>
        <dbReference type="ARBA" id="ARBA00022723"/>
    </source>
</evidence>
<keyword evidence="5 10" id="KW-0479">Metal-binding</keyword>
<dbReference type="GO" id="GO:0061711">
    <property type="term" value="F:tRNA N(6)-L-threonylcarbamoyladenine synthase activity"/>
    <property type="evidence" value="ECO:0007669"/>
    <property type="project" value="UniProtKB-EC"/>
</dbReference>
<dbReference type="FunFam" id="3.30.420.40:FF:000083">
    <property type="entry name" value="Probable tRNA N6-adenosine threonylcarbamoyltransferase, mitochondrial"/>
    <property type="match status" value="1"/>
</dbReference>
<dbReference type="Proteomes" id="UP000502823">
    <property type="component" value="Unassembled WGS sequence"/>
</dbReference>
<evidence type="ECO:0000256" key="8">
    <source>
        <dbReference type="ARBA" id="ARBA00023315"/>
    </source>
</evidence>
<comment type="subunit">
    <text evidence="10">Homodimer.</text>
</comment>
<dbReference type="GO" id="GO:0005739">
    <property type="term" value="C:mitochondrion"/>
    <property type="evidence" value="ECO:0007669"/>
    <property type="project" value="UniProtKB-SubCell"/>
</dbReference>
<name>A0A6L2PE62_COPFO</name>
<protein>
    <recommendedName>
        <fullName evidence="2">N(6)-L-threonylcarbamoyladenine synthase</fullName>
        <ecNumber evidence="2">2.3.1.234</ecNumber>
    </recommendedName>
</protein>
<feature type="domain" description="Gcp-like" evidence="11">
    <location>
        <begin position="49"/>
        <end position="356"/>
    </location>
</feature>
<dbReference type="AlphaFoldDB" id="A0A6L2PE62"/>
<dbReference type="NCBIfam" id="TIGR03723">
    <property type="entry name" value="T6A_TsaD_YgjD"/>
    <property type="match status" value="1"/>
</dbReference>
<dbReference type="InterPro" id="IPR017861">
    <property type="entry name" value="KAE1/TsaD"/>
</dbReference>
<dbReference type="InParanoid" id="A0A6L2PE62"/>
<dbReference type="GO" id="GO:0046872">
    <property type="term" value="F:metal ion binding"/>
    <property type="evidence" value="ECO:0007669"/>
    <property type="project" value="UniProtKB-KW"/>
</dbReference>
<dbReference type="Pfam" id="PF00814">
    <property type="entry name" value="TsaD"/>
    <property type="match status" value="1"/>
</dbReference>
<reference evidence="13" key="1">
    <citation type="submission" date="2020-01" db="EMBL/GenBank/DDBJ databases">
        <title>Draft genome sequence of the Termite Coptotermes fromosanus.</title>
        <authorList>
            <person name="Itakura S."/>
            <person name="Yosikawa Y."/>
            <person name="Umezawa K."/>
        </authorList>
    </citation>
    <scope>NUCLEOTIDE SEQUENCE [LARGE SCALE GENOMIC DNA]</scope>
</reference>